<protein>
    <submittedName>
        <fullName evidence="7">Periplasmic protein</fullName>
    </submittedName>
</protein>
<evidence type="ECO:0000256" key="1">
    <source>
        <dbReference type="ARBA" id="ARBA00004418"/>
    </source>
</evidence>
<comment type="similarity">
    <text evidence="2">Belongs to the CpxP/Spy family.</text>
</comment>
<dbReference type="Proteomes" id="UP000019322">
    <property type="component" value="Chromosome"/>
</dbReference>
<proteinExistence type="inferred from homology"/>
<keyword evidence="4" id="KW-0574">Periplasm</keyword>
<evidence type="ECO:0000256" key="2">
    <source>
        <dbReference type="ARBA" id="ARBA00008441"/>
    </source>
</evidence>
<dbReference type="EMBL" id="CP007201">
    <property type="protein sequence ID" value="AHJ12006.1"/>
    <property type="molecule type" value="Genomic_DNA"/>
</dbReference>
<accession>A0AA86AJU7</accession>
<dbReference type="GO" id="GO:0030288">
    <property type="term" value="C:outer membrane-bounded periplasmic space"/>
    <property type="evidence" value="ECO:0007669"/>
    <property type="project" value="TreeGrafter"/>
</dbReference>
<comment type="subcellular location">
    <subcellularLocation>
        <location evidence="1">Periplasm</location>
    </subcellularLocation>
</comment>
<evidence type="ECO:0000256" key="5">
    <source>
        <dbReference type="SAM" id="MobiDB-lite"/>
    </source>
</evidence>
<feature type="chain" id="PRO_5041698795" evidence="6">
    <location>
        <begin position="22"/>
        <end position="170"/>
    </location>
</feature>
<dbReference type="GO" id="GO:0051082">
    <property type="term" value="F:unfolded protein binding"/>
    <property type="evidence" value="ECO:0007669"/>
    <property type="project" value="TreeGrafter"/>
</dbReference>
<evidence type="ECO:0000256" key="3">
    <source>
        <dbReference type="ARBA" id="ARBA00022729"/>
    </source>
</evidence>
<reference evidence="7 8" key="1">
    <citation type="journal article" date="2014" name="Environ. Microbiol.">
        <title>Insights into organohalide respiration and the versatile catabolism of Sulfurospirillum multivorans gained from comparative genomics and physiological studies.</title>
        <authorList>
            <person name="Goris T."/>
            <person name="Schubert T."/>
            <person name="Gadkari J."/>
            <person name="Wubet T."/>
            <person name="Tarkka M."/>
            <person name="Buscot F."/>
            <person name="Adrian L."/>
            <person name="Diekert G."/>
        </authorList>
    </citation>
    <scope>NUCLEOTIDE SEQUENCE [LARGE SCALE GENOMIC DNA]</scope>
    <source>
        <strain evidence="8">DM 12446 / JCM 15788 / NBRC 109480</strain>
    </source>
</reference>
<dbReference type="PANTHER" id="PTHR38102:SF1">
    <property type="entry name" value="PERIPLASMIC CHAPERONE SPY"/>
    <property type="match status" value="1"/>
</dbReference>
<feature type="region of interest" description="Disordered" evidence="5">
    <location>
        <begin position="149"/>
        <end position="170"/>
    </location>
</feature>
<gene>
    <name evidence="7" type="ORF">SMUL_0737</name>
</gene>
<feature type="signal peptide" evidence="6">
    <location>
        <begin position="1"/>
        <end position="21"/>
    </location>
</feature>
<evidence type="ECO:0000256" key="6">
    <source>
        <dbReference type="SAM" id="SignalP"/>
    </source>
</evidence>
<dbReference type="Gene3D" id="1.20.120.1490">
    <property type="match status" value="1"/>
</dbReference>
<dbReference type="Pfam" id="PF07813">
    <property type="entry name" value="LTXXQ"/>
    <property type="match status" value="1"/>
</dbReference>
<keyword evidence="3 6" id="KW-0732">Signal</keyword>
<name>A0AA86AJU7_SULMK</name>
<sequence>MKRTILTLATLVALGTTSTFAYGMNGNCQGMPSNGMGMMQGGGMGGQGMMNGNKGGMMMGMPMFQQLDLTDDQRHKLAVLQSEMKLEMTKLRDPKMMTKMQDLMSGESFNKKEFIKLHTEMHEKMVAVQADHMEKVFNILTKEQRAELKTLMSQKPSRRAPGQAPAPVSK</sequence>
<dbReference type="KEGG" id="smul:SMUL_0737"/>
<dbReference type="PANTHER" id="PTHR38102">
    <property type="entry name" value="PERIPLASMIC CHAPERONE SPY"/>
    <property type="match status" value="1"/>
</dbReference>
<evidence type="ECO:0000313" key="7">
    <source>
        <dbReference type="EMBL" id="AHJ12006.1"/>
    </source>
</evidence>
<dbReference type="InterPro" id="IPR052211">
    <property type="entry name" value="Cpx_auxiliary_protein"/>
</dbReference>
<evidence type="ECO:0000313" key="8">
    <source>
        <dbReference type="Proteomes" id="UP000019322"/>
    </source>
</evidence>
<dbReference type="AlphaFoldDB" id="A0AA86AJU7"/>
<dbReference type="InterPro" id="IPR012899">
    <property type="entry name" value="LTXXQ"/>
</dbReference>
<evidence type="ECO:0000256" key="4">
    <source>
        <dbReference type="ARBA" id="ARBA00022764"/>
    </source>
</evidence>
<dbReference type="RefSeq" id="WP_025343914.1">
    <property type="nucleotide sequence ID" value="NZ_CP007201.1"/>
</dbReference>
<organism evidence="7 8">
    <name type="scientific">Sulfurospirillum multivorans (strain DM 12446 / JCM 15788 / NBRC 109480)</name>
    <dbReference type="NCBI Taxonomy" id="1150621"/>
    <lineage>
        <taxon>Bacteria</taxon>
        <taxon>Pseudomonadati</taxon>
        <taxon>Campylobacterota</taxon>
        <taxon>Epsilonproteobacteria</taxon>
        <taxon>Campylobacterales</taxon>
        <taxon>Sulfurospirillaceae</taxon>
        <taxon>Sulfurospirillum</taxon>
    </lineage>
</organism>